<evidence type="ECO:0000256" key="9">
    <source>
        <dbReference type="ARBA" id="ARBA00022605"/>
    </source>
</evidence>
<protein>
    <recommendedName>
        <fullName evidence="7 17">3-dehydroquinate synthase</fullName>
        <shortName evidence="17">DHQS</shortName>
        <ecNumber evidence="6 17">4.2.3.4</ecNumber>
    </recommendedName>
</protein>
<sequence>MKSSLHHPTNESVTATHTVGTEAPALHSDTRRIVVHTEPAYTVHIEHGLLATVGHHMRALAVTGHPVIITDTHVGPLYADSLVSSLQAADYEPLVYTLPAGEESKSPEQLLHILNFLADHCITRRDVLIALGGGVVGDITGFAAATYMRGIAYVQIPTSLLAMVDSSVGGKTAVNLPAGKNLWGAFKQPRAVFCDPDVLHTLPREEFIGGCGEVVKYTFLDNPALLGLLTKEPLTPQSSHLTDVIAQCVAAKARIVAADETEQGQRQLLNLGHTLAHGLEKYSHYTMPHGYAVAIGIALMAHLGFTHYGLPAEEYRQLIELLRAHHLPVTTEVPLDYLLEAARHDKKSHGLDVTIIVPTSHGHSERITVPHATLAEQLTASLSNV</sequence>
<accession>A0ABS2GH74</accession>
<dbReference type="CDD" id="cd08195">
    <property type="entry name" value="DHQS"/>
    <property type="match status" value="1"/>
</dbReference>
<evidence type="ECO:0000313" key="22">
    <source>
        <dbReference type="Proteomes" id="UP000707138"/>
    </source>
</evidence>
<evidence type="ECO:0000259" key="20">
    <source>
        <dbReference type="Pfam" id="PF24621"/>
    </source>
</evidence>
<dbReference type="Pfam" id="PF24621">
    <property type="entry name" value="DHQS_C"/>
    <property type="match status" value="1"/>
</dbReference>
<evidence type="ECO:0000256" key="1">
    <source>
        <dbReference type="ARBA" id="ARBA00001393"/>
    </source>
</evidence>
<dbReference type="Pfam" id="PF01761">
    <property type="entry name" value="DHQ_synthase"/>
    <property type="match status" value="1"/>
</dbReference>
<evidence type="ECO:0000256" key="11">
    <source>
        <dbReference type="ARBA" id="ARBA00022741"/>
    </source>
</evidence>
<keyword evidence="15 17" id="KW-0456">Lyase</keyword>
<comment type="cofactor">
    <cofactor evidence="17">
        <name>Co(2+)</name>
        <dbReference type="ChEBI" id="CHEBI:48828"/>
    </cofactor>
    <cofactor evidence="17">
        <name>Zn(2+)</name>
        <dbReference type="ChEBI" id="CHEBI:29105"/>
    </cofactor>
    <text evidence="17">Binds 1 divalent metal cation per subunit. Can use either Co(2+) or Zn(2+).</text>
</comment>
<feature type="region of interest" description="Disordered" evidence="18">
    <location>
        <begin position="1"/>
        <end position="23"/>
    </location>
</feature>
<gene>
    <name evidence="17 21" type="primary">aroB</name>
    <name evidence="21" type="ORF">H6A01_09315</name>
</gene>
<dbReference type="InterPro" id="IPR056179">
    <property type="entry name" value="DHQS_C"/>
</dbReference>
<keyword evidence="13 17" id="KW-0520">NAD</keyword>
<keyword evidence="14 17" id="KW-0057">Aromatic amino acid biosynthesis</keyword>
<dbReference type="EMBL" id="JACJLA010000022">
    <property type="protein sequence ID" value="MBM6913514.1"/>
    <property type="molecule type" value="Genomic_DNA"/>
</dbReference>
<dbReference type="InterPro" id="IPR016037">
    <property type="entry name" value="DHQ_synth_AroB"/>
</dbReference>
<feature type="binding site" evidence="17">
    <location>
        <begin position="134"/>
        <end position="138"/>
    </location>
    <ligand>
        <name>NAD(+)</name>
        <dbReference type="ChEBI" id="CHEBI:57540"/>
    </ligand>
</feature>
<proteinExistence type="inferred from homology"/>
<keyword evidence="9 17" id="KW-0028">Amino-acid biosynthesis</keyword>
<dbReference type="PANTHER" id="PTHR43622">
    <property type="entry name" value="3-DEHYDROQUINATE SYNTHASE"/>
    <property type="match status" value="1"/>
</dbReference>
<comment type="function">
    <text evidence="17">Catalyzes the conversion of 3-deoxy-D-arabino-heptulosonate 7-phosphate (DAHP) to dehydroquinate (DHQ).</text>
</comment>
<dbReference type="Gene3D" id="3.40.50.1970">
    <property type="match status" value="1"/>
</dbReference>
<comment type="subcellular location">
    <subcellularLocation>
        <location evidence="3 17">Cytoplasm</location>
    </subcellularLocation>
</comment>
<name>A0ABS2GH74_9FIRM</name>
<evidence type="ECO:0000256" key="15">
    <source>
        <dbReference type="ARBA" id="ARBA00023239"/>
    </source>
</evidence>
<reference evidence="21 22" key="1">
    <citation type="journal article" date="2021" name="Sci. Rep.">
        <title>The distribution of antibiotic resistance genes in chicken gut microbiota commensals.</title>
        <authorList>
            <person name="Juricova H."/>
            <person name="Matiasovicova J."/>
            <person name="Kubasova T."/>
            <person name="Cejkova D."/>
            <person name="Rychlik I."/>
        </authorList>
    </citation>
    <scope>NUCLEOTIDE SEQUENCE [LARGE SCALE GENOMIC DNA]</scope>
    <source>
        <strain evidence="21 22">An537</strain>
    </source>
</reference>
<keyword evidence="16 17" id="KW-0170">Cobalt</keyword>
<dbReference type="InterPro" id="IPR030963">
    <property type="entry name" value="DHQ_synth_fam"/>
</dbReference>
<feature type="binding site" evidence="17">
    <location>
        <position position="171"/>
    </location>
    <ligand>
        <name>NAD(+)</name>
        <dbReference type="ChEBI" id="CHEBI:57540"/>
    </ligand>
</feature>
<comment type="caution">
    <text evidence="17">Lacks conserved residue(s) required for the propagation of feature annotation.</text>
</comment>
<dbReference type="NCBIfam" id="TIGR01357">
    <property type="entry name" value="aroB"/>
    <property type="match status" value="1"/>
</dbReference>
<dbReference type="SUPFAM" id="SSF56796">
    <property type="entry name" value="Dehydroquinate synthase-like"/>
    <property type="match status" value="1"/>
</dbReference>
<dbReference type="InterPro" id="IPR050071">
    <property type="entry name" value="Dehydroquinate_synthase"/>
</dbReference>
<organism evidence="21 22">
    <name type="scientific">Veillonella magna</name>
    <dbReference type="NCBI Taxonomy" id="464322"/>
    <lineage>
        <taxon>Bacteria</taxon>
        <taxon>Bacillati</taxon>
        <taxon>Bacillota</taxon>
        <taxon>Negativicutes</taxon>
        <taxon>Veillonellales</taxon>
        <taxon>Veillonellaceae</taxon>
        <taxon>Veillonella</taxon>
    </lineage>
</organism>
<keyword evidence="8 17" id="KW-0963">Cytoplasm</keyword>
<evidence type="ECO:0000256" key="8">
    <source>
        <dbReference type="ARBA" id="ARBA00022490"/>
    </source>
</evidence>
<keyword evidence="10 17" id="KW-0479">Metal-binding</keyword>
<evidence type="ECO:0000256" key="18">
    <source>
        <dbReference type="SAM" id="MobiDB-lite"/>
    </source>
</evidence>
<evidence type="ECO:0000256" key="6">
    <source>
        <dbReference type="ARBA" id="ARBA00013031"/>
    </source>
</evidence>
<keyword evidence="12 17" id="KW-0862">Zinc</keyword>
<feature type="domain" description="3-dehydroquinate synthase C-terminal" evidence="20">
    <location>
        <begin position="210"/>
        <end position="348"/>
    </location>
</feature>
<dbReference type="PIRSF" id="PIRSF001455">
    <property type="entry name" value="DHQ_synth"/>
    <property type="match status" value="1"/>
</dbReference>
<feature type="binding site" evidence="17">
    <location>
        <position position="289"/>
    </location>
    <ligand>
        <name>Zn(2+)</name>
        <dbReference type="ChEBI" id="CHEBI:29105"/>
    </ligand>
</feature>
<comment type="pathway">
    <text evidence="4 17">Metabolic intermediate biosynthesis; chorismate biosynthesis; chorismate from D-erythrose 4-phosphate and phosphoenolpyruvate: step 2/7.</text>
</comment>
<dbReference type="EC" id="4.2.3.4" evidence="6 17"/>
<evidence type="ECO:0000256" key="13">
    <source>
        <dbReference type="ARBA" id="ARBA00023027"/>
    </source>
</evidence>
<evidence type="ECO:0000256" key="12">
    <source>
        <dbReference type="ARBA" id="ARBA00022833"/>
    </source>
</evidence>
<dbReference type="InterPro" id="IPR030960">
    <property type="entry name" value="DHQS/DOIS_N"/>
</dbReference>
<evidence type="ECO:0000256" key="7">
    <source>
        <dbReference type="ARBA" id="ARBA00017684"/>
    </source>
</evidence>
<feature type="binding site" evidence="17">
    <location>
        <begin position="158"/>
        <end position="159"/>
    </location>
    <ligand>
        <name>NAD(+)</name>
        <dbReference type="ChEBI" id="CHEBI:57540"/>
    </ligand>
</feature>
<dbReference type="Proteomes" id="UP000707138">
    <property type="component" value="Unassembled WGS sequence"/>
</dbReference>
<feature type="binding site" evidence="17">
    <location>
        <position position="273"/>
    </location>
    <ligand>
        <name>Zn(2+)</name>
        <dbReference type="ChEBI" id="CHEBI:29105"/>
    </ligand>
</feature>
<evidence type="ECO:0000256" key="10">
    <source>
        <dbReference type="ARBA" id="ARBA00022723"/>
    </source>
</evidence>
<evidence type="ECO:0000259" key="19">
    <source>
        <dbReference type="Pfam" id="PF01761"/>
    </source>
</evidence>
<evidence type="ECO:0000256" key="16">
    <source>
        <dbReference type="ARBA" id="ARBA00023285"/>
    </source>
</evidence>
<comment type="caution">
    <text evidence="21">The sequence shown here is derived from an EMBL/GenBank/DDBJ whole genome shotgun (WGS) entry which is preliminary data.</text>
</comment>
<dbReference type="PANTHER" id="PTHR43622:SF7">
    <property type="entry name" value="3-DEHYDROQUINATE SYNTHASE, CHLOROPLASTIC"/>
    <property type="match status" value="1"/>
</dbReference>
<feature type="binding site" evidence="17">
    <location>
        <position position="180"/>
    </location>
    <ligand>
        <name>NAD(+)</name>
        <dbReference type="ChEBI" id="CHEBI:57540"/>
    </ligand>
</feature>
<comment type="cofactor">
    <cofactor evidence="2 17">
        <name>NAD(+)</name>
        <dbReference type="ChEBI" id="CHEBI:57540"/>
    </cofactor>
</comment>
<evidence type="ECO:0000256" key="5">
    <source>
        <dbReference type="ARBA" id="ARBA00005412"/>
    </source>
</evidence>
<comment type="similarity">
    <text evidence="5 17">Belongs to the sugar phosphate cyclases superfamily. Dehydroquinate synthase family.</text>
</comment>
<dbReference type="RefSeq" id="WP_205088388.1">
    <property type="nucleotide sequence ID" value="NZ_JACJLA010000022.1"/>
</dbReference>
<evidence type="ECO:0000256" key="14">
    <source>
        <dbReference type="ARBA" id="ARBA00023141"/>
    </source>
</evidence>
<evidence type="ECO:0000313" key="21">
    <source>
        <dbReference type="EMBL" id="MBM6913514.1"/>
    </source>
</evidence>
<feature type="binding site" evidence="17">
    <location>
        <position position="213"/>
    </location>
    <ligand>
        <name>Zn(2+)</name>
        <dbReference type="ChEBI" id="CHEBI:29105"/>
    </ligand>
</feature>
<evidence type="ECO:0000256" key="4">
    <source>
        <dbReference type="ARBA" id="ARBA00004661"/>
    </source>
</evidence>
<feature type="domain" description="3-dehydroquinate synthase N-terminal" evidence="19">
    <location>
        <begin position="96"/>
        <end position="207"/>
    </location>
</feature>
<dbReference type="GO" id="GO:0003856">
    <property type="term" value="F:3-dehydroquinate synthase activity"/>
    <property type="evidence" value="ECO:0007669"/>
    <property type="project" value="UniProtKB-EC"/>
</dbReference>
<evidence type="ECO:0000256" key="17">
    <source>
        <dbReference type="HAMAP-Rule" id="MF_00110"/>
    </source>
</evidence>
<keyword evidence="22" id="KW-1185">Reference proteome</keyword>
<evidence type="ECO:0000256" key="2">
    <source>
        <dbReference type="ARBA" id="ARBA00001911"/>
    </source>
</evidence>
<dbReference type="Gene3D" id="1.20.1090.10">
    <property type="entry name" value="Dehydroquinate synthase-like - alpha domain"/>
    <property type="match status" value="1"/>
</dbReference>
<comment type="catalytic activity">
    <reaction evidence="1 17">
        <text>7-phospho-2-dehydro-3-deoxy-D-arabino-heptonate = 3-dehydroquinate + phosphate</text>
        <dbReference type="Rhea" id="RHEA:21968"/>
        <dbReference type="ChEBI" id="CHEBI:32364"/>
        <dbReference type="ChEBI" id="CHEBI:43474"/>
        <dbReference type="ChEBI" id="CHEBI:58394"/>
        <dbReference type="EC" id="4.2.3.4"/>
    </reaction>
</comment>
<feature type="compositionally biased region" description="Polar residues" evidence="18">
    <location>
        <begin position="1"/>
        <end position="19"/>
    </location>
</feature>
<keyword evidence="11 17" id="KW-0547">Nucleotide-binding</keyword>
<dbReference type="HAMAP" id="MF_00110">
    <property type="entry name" value="DHQ_synthase"/>
    <property type="match status" value="1"/>
</dbReference>
<evidence type="ECO:0000256" key="3">
    <source>
        <dbReference type="ARBA" id="ARBA00004496"/>
    </source>
</evidence>